<evidence type="ECO:0000256" key="2">
    <source>
        <dbReference type="ARBA" id="ARBA00022840"/>
    </source>
</evidence>
<dbReference type="InterPro" id="IPR004567">
    <property type="entry name" value="Type_II_PanK"/>
</dbReference>
<dbReference type="GO" id="GO:0015937">
    <property type="term" value="P:coenzyme A biosynthetic process"/>
    <property type="evidence" value="ECO:0007669"/>
    <property type="project" value="UniProtKB-KW"/>
</dbReference>
<keyword evidence="2" id="KW-0067">ATP-binding</keyword>
<dbReference type="OrthoDB" id="498611at2759"/>
<dbReference type="Proteomes" id="UP000179807">
    <property type="component" value="Unassembled WGS sequence"/>
</dbReference>
<dbReference type="Gene3D" id="3.30.420.40">
    <property type="match status" value="2"/>
</dbReference>
<name>A0A1J4K6Q4_9EUKA</name>
<keyword evidence="3" id="KW-0173">Coenzyme A biosynthesis</keyword>
<keyword evidence="1" id="KW-0547">Nucleotide-binding</keyword>
<gene>
    <name evidence="4" type="ORF">TRFO_24772</name>
</gene>
<dbReference type="GO" id="GO:0005829">
    <property type="term" value="C:cytosol"/>
    <property type="evidence" value="ECO:0007669"/>
    <property type="project" value="TreeGrafter"/>
</dbReference>
<evidence type="ECO:0000313" key="4">
    <source>
        <dbReference type="EMBL" id="OHT07039.1"/>
    </source>
</evidence>
<dbReference type="VEuPathDB" id="TrichDB:TRFO_24772"/>
<dbReference type="CDD" id="cd24085">
    <property type="entry name" value="ASKHA_NBD_PanK-II_bac"/>
    <property type="match status" value="1"/>
</dbReference>
<protein>
    <submittedName>
        <fullName evidence="4">Fumble family protein</fullName>
    </submittedName>
</protein>
<dbReference type="GO" id="GO:0005634">
    <property type="term" value="C:nucleus"/>
    <property type="evidence" value="ECO:0007669"/>
    <property type="project" value="TreeGrafter"/>
</dbReference>
<comment type="caution">
    <text evidence="4">The sequence shown here is derived from an EMBL/GenBank/DDBJ whole genome shotgun (WGS) entry which is preliminary data.</text>
</comment>
<dbReference type="PANTHER" id="PTHR12280:SF20">
    <property type="entry name" value="4'-PHOSPHOPANTETHEINE PHOSPHATASE"/>
    <property type="match status" value="1"/>
</dbReference>
<dbReference type="RefSeq" id="XP_068360175.1">
    <property type="nucleotide sequence ID" value="XM_068503942.1"/>
</dbReference>
<dbReference type="GeneID" id="94838646"/>
<evidence type="ECO:0000256" key="1">
    <source>
        <dbReference type="ARBA" id="ARBA00022741"/>
    </source>
</evidence>
<dbReference type="EMBL" id="MLAK01000707">
    <property type="protein sequence ID" value="OHT07039.1"/>
    <property type="molecule type" value="Genomic_DNA"/>
</dbReference>
<dbReference type="PANTHER" id="PTHR12280">
    <property type="entry name" value="PANTOTHENATE KINASE"/>
    <property type="match status" value="1"/>
</dbReference>
<sequence length="287" mass="30917">MMYGIDIGTTFTKVCIHKEDENDETIRFPSILENLSVFLKNHFDGKKEIKQICVIGSGSHKYREILEKVNPTPIFADEIKINSDGILRHLQNPENYIKIGGKSLETHDKFIVAALGTGASFSYYENQKATHIGGTGIGGGTFLGLCKLILGISDYPKILELAKNGKSENVDLMISDLVGSDYISTLTANVVASSMAKAAWSEERPKDEDLASSLLGTLAMSIGCHLAAACTSKECNTCVLVGGFLDYGGFISNTITSALNLFVPTVTIIVPKDSQFIGAIGAAYYGK</sequence>
<dbReference type="Pfam" id="PF03630">
    <property type="entry name" value="Fumble"/>
    <property type="match status" value="1"/>
</dbReference>
<keyword evidence="5" id="KW-1185">Reference proteome</keyword>
<dbReference type="GO" id="GO:0005524">
    <property type="term" value="F:ATP binding"/>
    <property type="evidence" value="ECO:0007669"/>
    <property type="project" value="UniProtKB-KW"/>
</dbReference>
<dbReference type="SUPFAM" id="SSF53067">
    <property type="entry name" value="Actin-like ATPase domain"/>
    <property type="match status" value="1"/>
</dbReference>
<proteinExistence type="predicted"/>
<dbReference type="GO" id="GO:0004594">
    <property type="term" value="F:pantothenate kinase activity"/>
    <property type="evidence" value="ECO:0007669"/>
    <property type="project" value="TreeGrafter"/>
</dbReference>
<evidence type="ECO:0000256" key="3">
    <source>
        <dbReference type="ARBA" id="ARBA00022993"/>
    </source>
</evidence>
<dbReference type="InterPro" id="IPR043129">
    <property type="entry name" value="ATPase_NBD"/>
</dbReference>
<dbReference type="AlphaFoldDB" id="A0A1J4K6Q4"/>
<accession>A0A1J4K6Q4</accession>
<evidence type="ECO:0000313" key="5">
    <source>
        <dbReference type="Proteomes" id="UP000179807"/>
    </source>
</evidence>
<reference evidence="4" key="1">
    <citation type="submission" date="2016-10" db="EMBL/GenBank/DDBJ databases">
        <authorList>
            <person name="Benchimol M."/>
            <person name="Almeida L.G."/>
            <person name="Vasconcelos A.T."/>
            <person name="Perreira-Neves A."/>
            <person name="Rosa I.A."/>
            <person name="Tasca T."/>
            <person name="Bogo M.R."/>
            <person name="de Souza W."/>
        </authorList>
    </citation>
    <scope>NUCLEOTIDE SEQUENCE [LARGE SCALE GENOMIC DNA]</scope>
    <source>
        <strain evidence="4">K</strain>
    </source>
</reference>
<organism evidence="4 5">
    <name type="scientific">Tritrichomonas foetus</name>
    <dbReference type="NCBI Taxonomy" id="1144522"/>
    <lineage>
        <taxon>Eukaryota</taxon>
        <taxon>Metamonada</taxon>
        <taxon>Parabasalia</taxon>
        <taxon>Tritrichomonadida</taxon>
        <taxon>Tritrichomonadidae</taxon>
        <taxon>Tritrichomonas</taxon>
    </lineage>
</organism>